<organism evidence="1 2">
    <name type="scientific">Trifolium subterraneum</name>
    <name type="common">Subterranean clover</name>
    <dbReference type="NCBI Taxonomy" id="3900"/>
    <lineage>
        <taxon>Eukaryota</taxon>
        <taxon>Viridiplantae</taxon>
        <taxon>Streptophyta</taxon>
        <taxon>Embryophyta</taxon>
        <taxon>Tracheophyta</taxon>
        <taxon>Spermatophyta</taxon>
        <taxon>Magnoliopsida</taxon>
        <taxon>eudicotyledons</taxon>
        <taxon>Gunneridae</taxon>
        <taxon>Pentapetalae</taxon>
        <taxon>rosids</taxon>
        <taxon>fabids</taxon>
        <taxon>Fabales</taxon>
        <taxon>Fabaceae</taxon>
        <taxon>Papilionoideae</taxon>
        <taxon>50 kb inversion clade</taxon>
        <taxon>NPAAA clade</taxon>
        <taxon>Hologalegina</taxon>
        <taxon>IRL clade</taxon>
        <taxon>Trifolieae</taxon>
        <taxon>Trifolium</taxon>
    </lineage>
</organism>
<name>A0A2Z6N2B0_TRISU</name>
<proteinExistence type="predicted"/>
<evidence type="ECO:0000313" key="1">
    <source>
        <dbReference type="EMBL" id="GAU37851.1"/>
    </source>
</evidence>
<dbReference type="Proteomes" id="UP000242715">
    <property type="component" value="Unassembled WGS sequence"/>
</dbReference>
<sequence length="72" mass="8246">MNSQISILFWKGGTHEKLMILANIFLLYGLQERQQIQHRRLNANAAFTNNVGSSATRRNVSHATVSEKQIHR</sequence>
<keyword evidence="2" id="KW-1185">Reference proteome</keyword>
<protein>
    <submittedName>
        <fullName evidence="1">Uncharacterized protein</fullName>
    </submittedName>
</protein>
<reference evidence="2" key="1">
    <citation type="journal article" date="2017" name="Front. Plant Sci.">
        <title>Climate Clever Clovers: New Paradigm to Reduce the Environmental Footprint of Ruminants by Breeding Low Methanogenic Forages Utilizing Haplotype Variation.</title>
        <authorList>
            <person name="Kaur P."/>
            <person name="Appels R."/>
            <person name="Bayer P.E."/>
            <person name="Keeble-Gagnere G."/>
            <person name="Wang J."/>
            <person name="Hirakawa H."/>
            <person name="Shirasawa K."/>
            <person name="Vercoe P."/>
            <person name="Stefanova K."/>
            <person name="Durmic Z."/>
            <person name="Nichols P."/>
            <person name="Revell C."/>
            <person name="Isobe S.N."/>
            <person name="Edwards D."/>
            <person name="Erskine W."/>
        </authorList>
    </citation>
    <scope>NUCLEOTIDE SEQUENCE [LARGE SCALE GENOMIC DNA]</scope>
    <source>
        <strain evidence="2">cv. Daliak</strain>
    </source>
</reference>
<dbReference type="EMBL" id="DF973692">
    <property type="protein sequence ID" value="GAU37851.1"/>
    <property type="molecule type" value="Genomic_DNA"/>
</dbReference>
<dbReference type="OrthoDB" id="10355719at2759"/>
<dbReference type="AlphaFoldDB" id="A0A2Z6N2B0"/>
<accession>A0A2Z6N2B0</accession>
<gene>
    <name evidence="1" type="ORF">TSUD_22670</name>
</gene>
<evidence type="ECO:0000313" key="2">
    <source>
        <dbReference type="Proteomes" id="UP000242715"/>
    </source>
</evidence>